<dbReference type="AlphaFoldDB" id="A0A6G7WIJ4"/>
<keyword evidence="1" id="KW-0472">Membrane</keyword>
<feature type="transmembrane region" description="Helical" evidence="1">
    <location>
        <begin position="55"/>
        <end position="74"/>
    </location>
</feature>
<evidence type="ECO:0000313" key="4">
    <source>
        <dbReference type="Proteomes" id="UP000501830"/>
    </source>
</evidence>
<evidence type="ECO:0000259" key="2">
    <source>
        <dbReference type="Pfam" id="PF01895"/>
    </source>
</evidence>
<keyword evidence="4" id="KW-1185">Reference proteome</keyword>
<feature type="transmembrane region" description="Helical" evidence="1">
    <location>
        <begin position="12"/>
        <end position="35"/>
    </location>
</feature>
<keyword evidence="1" id="KW-0812">Transmembrane</keyword>
<organism evidence="3 4">
    <name type="scientific">Jeotgalibaca porci</name>
    <dbReference type="NCBI Taxonomy" id="1868793"/>
    <lineage>
        <taxon>Bacteria</taxon>
        <taxon>Bacillati</taxon>
        <taxon>Bacillota</taxon>
        <taxon>Bacilli</taxon>
        <taxon>Lactobacillales</taxon>
        <taxon>Carnobacteriaceae</taxon>
        <taxon>Jeotgalibaca</taxon>
    </lineage>
</organism>
<evidence type="ECO:0000256" key="1">
    <source>
        <dbReference type="SAM" id="Phobius"/>
    </source>
</evidence>
<dbReference type="KEGG" id="jpo:G7058_08715"/>
<proteinExistence type="predicted"/>
<protein>
    <submittedName>
        <fullName evidence="3">Na/Pi cotransporter family protein</fullName>
    </submittedName>
</protein>
<dbReference type="InterPro" id="IPR028366">
    <property type="entry name" value="PhoU"/>
</dbReference>
<dbReference type="PANTHER" id="PTHR42930">
    <property type="entry name" value="PHOSPHATE-SPECIFIC TRANSPORT SYSTEM ACCESSORY PROTEIN PHOU"/>
    <property type="match status" value="1"/>
</dbReference>
<dbReference type="GO" id="GO:0045936">
    <property type="term" value="P:negative regulation of phosphate metabolic process"/>
    <property type="evidence" value="ECO:0007669"/>
    <property type="project" value="InterPro"/>
</dbReference>
<dbReference type="GO" id="GO:0030643">
    <property type="term" value="P:intracellular phosphate ion homeostasis"/>
    <property type="evidence" value="ECO:0007669"/>
    <property type="project" value="InterPro"/>
</dbReference>
<dbReference type="RefSeq" id="WP_166063166.1">
    <property type="nucleotide sequence ID" value="NZ_CP049889.1"/>
</dbReference>
<dbReference type="GeneID" id="94553362"/>
<name>A0A6G7WIJ4_9LACT</name>
<evidence type="ECO:0000313" key="3">
    <source>
        <dbReference type="EMBL" id="QIK52105.1"/>
    </source>
</evidence>
<dbReference type="Proteomes" id="UP000501830">
    <property type="component" value="Chromosome"/>
</dbReference>
<gene>
    <name evidence="3" type="ORF">G7058_08715</name>
</gene>
<dbReference type="InterPro" id="IPR026022">
    <property type="entry name" value="PhoU_dom"/>
</dbReference>
<dbReference type="EMBL" id="CP049889">
    <property type="protein sequence ID" value="QIK52105.1"/>
    <property type="molecule type" value="Genomic_DNA"/>
</dbReference>
<reference evidence="3 4" key="1">
    <citation type="journal article" date="2017" name="Int. J. Syst. Evol. Microbiol.">
        <title>Jeotgalibaca porci sp. nov. and Jeotgalibaca arthritidis sp. nov., isolated from pigs, and emended description of the genus Jeotgalibaca.</title>
        <authorList>
            <person name="Zamora L."/>
            <person name="Perez-Sancho M."/>
            <person name="Dominguez L."/>
            <person name="Fernandez-Garayzabal J.F."/>
            <person name="Vela A.I."/>
        </authorList>
    </citation>
    <scope>NUCLEOTIDE SEQUENCE [LARGE SCALE GENOMIC DNA]</scope>
    <source>
        <strain evidence="3 4">CCUG 69148</strain>
    </source>
</reference>
<dbReference type="Gene3D" id="1.20.58.220">
    <property type="entry name" value="Phosphate transport system protein phou homolog 2, domain 2"/>
    <property type="match status" value="1"/>
</dbReference>
<dbReference type="InterPro" id="IPR038078">
    <property type="entry name" value="PhoU-like_sf"/>
</dbReference>
<sequence length="331" mass="37662">MASLTTNANGKRIALFHVITSVIGAISFMFILIAFRMPIVSFFENMFPTNPQFSMATFNLIYNAIYTSILLLFLDPLVNFVTKTIKDKDQELEELTYIDESFLQTPSVAIEQALKELHDMANLAKENIDRAFASLINADMSESKTIADVEYRINFLTNKLTSFFIKISSVNQNARDEELIGGLHHVANDIERLGDYAVLLVKETNEMKSNEIEFLEETKEELNEIYVYIDQMFALGFDAFTHRKTENFREIARLQKKIKKMISASRNAHVARLSSELYPVEASKSVYSTLFSLQRISDHLVNVAFSIRSTTGSKTEAMEAVEKEELANAVR</sequence>
<dbReference type="SUPFAM" id="SSF109755">
    <property type="entry name" value="PhoU-like"/>
    <property type="match status" value="1"/>
</dbReference>
<accession>A0A6G7WIJ4</accession>
<feature type="domain" description="PhoU" evidence="2">
    <location>
        <begin position="224"/>
        <end position="304"/>
    </location>
</feature>
<keyword evidence="1" id="KW-1133">Transmembrane helix</keyword>
<dbReference type="PANTHER" id="PTHR42930:SF3">
    <property type="entry name" value="PHOSPHATE-SPECIFIC TRANSPORT SYSTEM ACCESSORY PROTEIN PHOU"/>
    <property type="match status" value="1"/>
</dbReference>
<dbReference type="Pfam" id="PF01895">
    <property type="entry name" value="PhoU"/>
    <property type="match status" value="2"/>
</dbReference>
<feature type="domain" description="PhoU" evidence="2">
    <location>
        <begin position="118"/>
        <end position="200"/>
    </location>
</feature>